<dbReference type="InterPro" id="IPR029052">
    <property type="entry name" value="Metallo-depent_PP-like"/>
</dbReference>
<dbReference type="PANTHER" id="PTHR30337:SF0">
    <property type="entry name" value="NUCLEASE SBCCD SUBUNIT D"/>
    <property type="match status" value="1"/>
</dbReference>
<evidence type="ECO:0000259" key="1">
    <source>
        <dbReference type="Pfam" id="PF00149"/>
    </source>
</evidence>
<sequence length="326" mass="37181">MRFIYFTDSHVRGTNPKSRTDNFFETVLNKILEIQELSISWNADYILHGGDLFDRPDVSISVMNEVIPVLQKFTKPIYAISGNHDIYGHNPITLPRTMMGLLDTLGIIHILNNEAILLEDGETTVQLSGAPYIYGLDREENRDLYIVKEKDPRADFAIHLVHGFLMTDSTKAMFSHTTISDILETKADLTLSGHLHDGIPITEIEGKIFANPGATVRISNSLTELKRRPKILLIEVVKNSCTIEEYYLKSAQPGDEVLDRTEIEMHKFKRRELAEFKESIEGAGRYDHINFLDVIVDIAENEKLDKTIKDEALRRIADVEERRSNL</sequence>
<proteinExistence type="predicted"/>
<reference evidence="2 3" key="1">
    <citation type="submission" date="2020-06" db="EMBL/GenBank/DDBJ databases">
        <authorList>
            <person name="Criscuolo A."/>
        </authorList>
    </citation>
    <scope>NUCLEOTIDE SEQUENCE [LARGE SCALE GENOMIC DNA]</scope>
    <source>
        <strain evidence="2">1804121828</strain>
    </source>
</reference>
<evidence type="ECO:0000313" key="3">
    <source>
        <dbReference type="Proteomes" id="UP000586454"/>
    </source>
</evidence>
<accession>A0A6V6XZH9</accession>
<dbReference type="InterPro" id="IPR050535">
    <property type="entry name" value="DNA_Repair-Maintenance_Comp"/>
</dbReference>
<dbReference type="Gene3D" id="3.60.21.10">
    <property type="match status" value="1"/>
</dbReference>
<dbReference type="InterPro" id="IPR004843">
    <property type="entry name" value="Calcineurin-like_PHP"/>
</dbReference>
<dbReference type="SUPFAM" id="SSF56300">
    <property type="entry name" value="Metallo-dependent phosphatases"/>
    <property type="match status" value="1"/>
</dbReference>
<evidence type="ECO:0000313" key="2">
    <source>
        <dbReference type="EMBL" id="CAC9924821.1"/>
    </source>
</evidence>
<keyword evidence="3" id="KW-1185">Reference proteome</keyword>
<feature type="domain" description="Calcineurin-like phosphoesterase" evidence="1">
    <location>
        <begin position="1"/>
        <end position="197"/>
    </location>
</feature>
<dbReference type="GO" id="GO:0016787">
    <property type="term" value="F:hydrolase activity"/>
    <property type="evidence" value="ECO:0007669"/>
    <property type="project" value="InterPro"/>
</dbReference>
<name>A0A6V6XZH9_9FIRM</name>
<dbReference type="PANTHER" id="PTHR30337">
    <property type="entry name" value="COMPONENT OF ATP-DEPENDENT DSDNA EXONUCLEASE"/>
    <property type="match status" value="1"/>
</dbReference>
<dbReference type="Pfam" id="PF00149">
    <property type="entry name" value="Metallophos"/>
    <property type="match status" value="1"/>
</dbReference>
<dbReference type="RefSeq" id="WP_180498699.1">
    <property type="nucleotide sequence ID" value="NZ_CAIJCS010000014.1"/>
</dbReference>
<dbReference type="EMBL" id="CAIJCS010000014">
    <property type="protein sequence ID" value="CAC9924821.1"/>
    <property type="molecule type" value="Genomic_DNA"/>
</dbReference>
<dbReference type="Proteomes" id="UP000586454">
    <property type="component" value="Unassembled WGS sequence"/>
</dbReference>
<protein>
    <submittedName>
        <fullName evidence="2">Ser/Thr phosphatase family protein</fullName>
    </submittedName>
</protein>
<dbReference type="AlphaFoldDB" id="A0A6V6XZH9"/>
<gene>
    <name evidence="2" type="ORF">PEPNEM18_00393</name>
</gene>
<comment type="caution">
    <text evidence="2">The sequence shown here is derived from an EMBL/GenBank/DDBJ whole genome shotgun (WGS) entry which is preliminary data.</text>
</comment>
<organism evidence="2 3">
    <name type="scientific">Aedoeadaptatus nemausensis</name>
    <dbReference type="NCBI Taxonomy" id="2582829"/>
    <lineage>
        <taxon>Bacteria</taxon>
        <taxon>Bacillati</taxon>
        <taxon>Bacillota</taxon>
        <taxon>Tissierellia</taxon>
        <taxon>Tissierellales</taxon>
        <taxon>Peptoniphilaceae</taxon>
        <taxon>Aedoeadaptatus</taxon>
    </lineage>
</organism>